<proteinExistence type="predicted"/>
<evidence type="ECO:0008006" key="3">
    <source>
        <dbReference type="Google" id="ProtNLM"/>
    </source>
</evidence>
<sequence length="74" mass="8747">MKTAATLNLTFEQILSLVNQLPNQEKLKLARELEKELIDKKLSRLLQTFNTDEIDLQTLTEEVETVRQEIYERK</sequence>
<dbReference type="NCBIfam" id="NF047401">
    <property type="entry name" value="TA_anti_VapB15"/>
    <property type="match status" value="1"/>
</dbReference>
<evidence type="ECO:0000313" key="2">
    <source>
        <dbReference type="Proteomes" id="UP000766609"/>
    </source>
</evidence>
<reference evidence="1 2" key="1">
    <citation type="submission" date="2021-06" db="EMBL/GenBank/DDBJ databases">
        <title>44 bacteria genomes isolated from Dapeng, Shenzhen.</title>
        <authorList>
            <person name="Zheng W."/>
            <person name="Yu S."/>
            <person name="Huang Y."/>
        </authorList>
    </citation>
    <scope>NUCLEOTIDE SEQUENCE [LARGE SCALE GENOMIC DNA]</scope>
    <source>
        <strain evidence="1 2">DP5N14-6</strain>
    </source>
</reference>
<dbReference type="Proteomes" id="UP000766609">
    <property type="component" value="Unassembled WGS sequence"/>
</dbReference>
<dbReference type="RefSeq" id="WP_222583628.1">
    <property type="nucleotide sequence ID" value="NZ_JAHVHP010000001.1"/>
</dbReference>
<gene>
    <name evidence="1" type="ORF">KUV23_07330</name>
</gene>
<dbReference type="EMBL" id="JAHVHP010000001">
    <property type="protein sequence ID" value="MBY5950778.1"/>
    <property type="molecule type" value="Genomic_DNA"/>
</dbReference>
<name>A0ABS7N366_9BACT</name>
<comment type="caution">
    <text evidence="1">The sequence shown here is derived from an EMBL/GenBank/DDBJ whole genome shotgun (WGS) entry which is preliminary data.</text>
</comment>
<organism evidence="1 2">
    <name type="scientific">Algoriphagus marincola</name>
    <dbReference type="NCBI Taxonomy" id="264027"/>
    <lineage>
        <taxon>Bacteria</taxon>
        <taxon>Pseudomonadati</taxon>
        <taxon>Bacteroidota</taxon>
        <taxon>Cytophagia</taxon>
        <taxon>Cytophagales</taxon>
        <taxon>Cyclobacteriaceae</taxon>
        <taxon>Algoriphagus</taxon>
    </lineage>
</organism>
<keyword evidence="2" id="KW-1185">Reference proteome</keyword>
<evidence type="ECO:0000313" key="1">
    <source>
        <dbReference type="EMBL" id="MBY5950778.1"/>
    </source>
</evidence>
<protein>
    <recommendedName>
        <fullName evidence="3">Addiction module component</fullName>
    </recommendedName>
</protein>
<accession>A0ABS7N366</accession>